<sequence length="121" mass="12594">MGFVGATATAAVAGLHGYILVLQMFLWDKKPGMRAFRLTPEYAAQTKVLASNQGLYNGFLAAGLAWGLAHPVPEFAAQIRLFFLGCVGVAGVYGALTANRKILFIQGVPAAVAAGLVLSGL</sequence>
<evidence type="ECO:0000256" key="1">
    <source>
        <dbReference type="SAM" id="Phobius"/>
    </source>
</evidence>
<comment type="caution">
    <text evidence="2">The sequence shown here is derived from an EMBL/GenBank/DDBJ whole genome shotgun (WGS) entry which is preliminary data.</text>
</comment>
<keyword evidence="3" id="KW-1185">Reference proteome</keyword>
<evidence type="ECO:0000313" key="3">
    <source>
        <dbReference type="Proteomes" id="UP001583177"/>
    </source>
</evidence>
<organism evidence="2 3">
    <name type="scientific">Diaporthe australafricana</name>
    <dbReference type="NCBI Taxonomy" id="127596"/>
    <lineage>
        <taxon>Eukaryota</taxon>
        <taxon>Fungi</taxon>
        <taxon>Dikarya</taxon>
        <taxon>Ascomycota</taxon>
        <taxon>Pezizomycotina</taxon>
        <taxon>Sordariomycetes</taxon>
        <taxon>Sordariomycetidae</taxon>
        <taxon>Diaporthales</taxon>
        <taxon>Diaporthaceae</taxon>
        <taxon>Diaporthe</taxon>
    </lineage>
</organism>
<feature type="transmembrane region" description="Helical" evidence="1">
    <location>
        <begin position="103"/>
        <end position="120"/>
    </location>
</feature>
<accession>A0ABR3WZW9</accession>
<reference evidence="2 3" key="1">
    <citation type="journal article" date="2024" name="IMA Fungus">
        <title>IMA Genome - F19 : A genome assembly and annotation guide to empower mycologists, including annotated draft genome sequences of Ceratocystis pirilliformis, Diaporthe australafricana, Fusarium ophioides, Paecilomyces lecythidis, and Sporothrix stenoceras.</title>
        <authorList>
            <person name="Aylward J."/>
            <person name="Wilson A.M."/>
            <person name="Visagie C.M."/>
            <person name="Spraker J."/>
            <person name="Barnes I."/>
            <person name="Buitendag C."/>
            <person name="Ceriani C."/>
            <person name="Del Mar Angel L."/>
            <person name="du Plessis D."/>
            <person name="Fuchs T."/>
            <person name="Gasser K."/>
            <person name="Kramer D."/>
            <person name="Li W."/>
            <person name="Munsamy K."/>
            <person name="Piso A."/>
            <person name="Price J.L."/>
            <person name="Sonnekus B."/>
            <person name="Thomas C."/>
            <person name="van der Nest A."/>
            <person name="van Dijk A."/>
            <person name="van Heerden A."/>
            <person name="van Vuuren N."/>
            <person name="Yilmaz N."/>
            <person name="Duong T.A."/>
            <person name="van der Merwe N.A."/>
            <person name="Wingfield M.J."/>
            <person name="Wingfield B.D."/>
        </authorList>
    </citation>
    <scope>NUCLEOTIDE SEQUENCE [LARGE SCALE GENOMIC DNA]</scope>
    <source>
        <strain evidence="2 3">CMW 18300</strain>
    </source>
</reference>
<feature type="transmembrane region" description="Helical" evidence="1">
    <location>
        <begin position="6"/>
        <end position="27"/>
    </location>
</feature>
<dbReference type="InterPro" id="IPR009732">
    <property type="entry name" value="DUF1304"/>
</dbReference>
<dbReference type="EMBL" id="JAWRVE010000042">
    <property type="protein sequence ID" value="KAL1869168.1"/>
    <property type="molecule type" value="Genomic_DNA"/>
</dbReference>
<dbReference type="Pfam" id="PF06993">
    <property type="entry name" value="DUF1304"/>
    <property type="match status" value="1"/>
</dbReference>
<keyword evidence="1" id="KW-1133">Transmembrane helix</keyword>
<dbReference type="PANTHER" id="PTHR38446:SF1">
    <property type="entry name" value="BLL0914 PROTEIN"/>
    <property type="match status" value="1"/>
</dbReference>
<protein>
    <recommendedName>
        <fullName evidence="4">Integral membrane protein</fullName>
    </recommendedName>
</protein>
<keyword evidence="1" id="KW-0812">Transmembrane</keyword>
<name>A0ABR3WZW9_9PEZI</name>
<evidence type="ECO:0008006" key="4">
    <source>
        <dbReference type="Google" id="ProtNLM"/>
    </source>
</evidence>
<proteinExistence type="predicted"/>
<dbReference type="Proteomes" id="UP001583177">
    <property type="component" value="Unassembled WGS sequence"/>
</dbReference>
<keyword evidence="1" id="KW-0472">Membrane</keyword>
<evidence type="ECO:0000313" key="2">
    <source>
        <dbReference type="EMBL" id="KAL1869168.1"/>
    </source>
</evidence>
<feature type="transmembrane region" description="Helical" evidence="1">
    <location>
        <begin position="48"/>
        <end position="69"/>
    </location>
</feature>
<dbReference type="PANTHER" id="PTHR38446">
    <property type="entry name" value="BLL0914 PROTEIN"/>
    <property type="match status" value="1"/>
</dbReference>
<gene>
    <name evidence="2" type="ORF">Daus18300_005705</name>
</gene>
<feature type="transmembrane region" description="Helical" evidence="1">
    <location>
        <begin position="75"/>
        <end position="96"/>
    </location>
</feature>